<evidence type="ECO:0000313" key="3">
    <source>
        <dbReference type="Proteomes" id="UP001501742"/>
    </source>
</evidence>
<evidence type="ECO:0000259" key="1">
    <source>
        <dbReference type="Pfam" id="PF11716"/>
    </source>
</evidence>
<dbReference type="Proteomes" id="UP001501742">
    <property type="component" value="Unassembled WGS sequence"/>
</dbReference>
<reference evidence="3" key="1">
    <citation type="journal article" date="2019" name="Int. J. Syst. Evol. Microbiol.">
        <title>The Global Catalogue of Microorganisms (GCM) 10K type strain sequencing project: providing services to taxonomists for standard genome sequencing and annotation.</title>
        <authorList>
            <consortium name="The Broad Institute Genomics Platform"/>
            <consortium name="The Broad Institute Genome Sequencing Center for Infectious Disease"/>
            <person name="Wu L."/>
            <person name="Ma J."/>
        </authorList>
    </citation>
    <scope>NUCLEOTIDE SEQUENCE [LARGE SCALE GENOMIC DNA]</scope>
    <source>
        <strain evidence="3">JCM 12140</strain>
    </source>
</reference>
<comment type="caution">
    <text evidence="2">The sequence shown here is derived from an EMBL/GenBank/DDBJ whole genome shotgun (WGS) entry which is preliminary data.</text>
</comment>
<dbReference type="Pfam" id="PF11716">
    <property type="entry name" value="MDMPI_N"/>
    <property type="match status" value="1"/>
</dbReference>
<dbReference type="RefSeq" id="WP_204609463.1">
    <property type="nucleotide sequence ID" value="NZ_BAAAJX010000002.1"/>
</dbReference>
<dbReference type="Gene3D" id="1.20.120.450">
    <property type="entry name" value="dinb family like domain"/>
    <property type="match status" value="1"/>
</dbReference>
<keyword evidence="2" id="KW-0413">Isomerase</keyword>
<evidence type="ECO:0000313" key="2">
    <source>
        <dbReference type="EMBL" id="GAA1491845.1"/>
    </source>
</evidence>
<dbReference type="InterPro" id="IPR024344">
    <property type="entry name" value="MDMPI_metal-binding"/>
</dbReference>
<organism evidence="2 3">
    <name type="scientific">Curtobacterium herbarum</name>
    <dbReference type="NCBI Taxonomy" id="150122"/>
    <lineage>
        <taxon>Bacteria</taxon>
        <taxon>Bacillati</taxon>
        <taxon>Actinomycetota</taxon>
        <taxon>Actinomycetes</taxon>
        <taxon>Micrococcales</taxon>
        <taxon>Microbacteriaceae</taxon>
        <taxon>Curtobacterium</taxon>
    </lineage>
</organism>
<name>A0ABP4K215_9MICO</name>
<keyword evidence="3" id="KW-1185">Reference proteome</keyword>
<dbReference type="SUPFAM" id="SSF109854">
    <property type="entry name" value="DinB/YfiT-like putative metalloenzymes"/>
    <property type="match status" value="1"/>
</dbReference>
<sequence length="219" mass="22350">MDPRQLFATTAAWFVEVVGALPTPEDDPALWAAPALGVWNVRALVGHTNRALLTVAAYLSAKDGPAHSPEVGDDVGDAVGYLRAIAGSVADPDDVAARGVAAGAALGSAPAAAVALARDRALAAVDTTGREARITVVGGLRLPVDEYLHTRVLELVVHGDDLVRAVAGASHVVTVEVPVEAVRASSLLLTEVAVRRGDGPLLLRALSGRGALPAGYSVL</sequence>
<feature type="domain" description="Mycothiol-dependent maleylpyruvate isomerase metal-binding" evidence="1">
    <location>
        <begin position="32"/>
        <end position="162"/>
    </location>
</feature>
<proteinExistence type="predicted"/>
<dbReference type="EMBL" id="BAAAJX010000002">
    <property type="protein sequence ID" value="GAA1491845.1"/>
    <property type="molecule type" value="Genomic_DNA"/>
</dbReference>
<gene>
    <name evidence="2" type="ORF">GCM10009627_01910</name>
</gene>
<dbReference type="InterPro" id="IPR034660">
    <property type="entry name" value="DinB/YfiT-like"/>
</dbReference>
<protein>
    <submittedName>
        <fullName evidence="2">Maleylpyruvate isomerase N-terminal domain-containing protein</fullName>
    </submittedName>
</protein>
<dbReference type="GO" id="GO:0016853">
    <property type="term" value="F:isomerase activity"/>
    <property type="evidence" value="ECO:0007669"/>
    <property type="project" value="UniProtKB-KW"/>
</dbReference>
<accession>A0ABP4K215</accession>